<dbReference type="InterPro" id="IPR011032">
    <property type="entry name" value="GroES-like_sf"/>
</dbReference>
<dbReference type="Gene3D" id="3.90.180.10">
    <property type="entry name" value="Medium-chain alcohol dehydrogenases, catalytic domain"/>
    <property type="match status" value="1"/>
</dbReference>
<feature type="transmembrane region" description="Helical" evidence="19">
    <location>
        <begin position="425"/>
        <end position="446"/>
    </location>
</feature>
<keyword evidence="8" id="KW-0479">Metal-binding</keyword>
<dbReference type="RefSeq" id="XP_035341448.1">
    <property type="nucleotide sequence ID" value="XM_035485555.1"/>
</dbReference>
<evidence type="ECO:0000313" key="22">
    <source>
        <dbReference type="EMBL" id="QKX55269.1"/>
    </source>
</evidence>
<feature type="transmembrane region" description="Helical" evidence="19">
    <location>
        <begin position="787"/>
        <end position="807"/>
    </location>
</feature>
<dbReference type="SMART" id="SM00382">
    <property type="entry name" value="AAA"/>
    <property type="match status" value="2"/>
</dbReference>
<dbReference type="GO" id="GO:0016887">
    <property type="term" value="F:ATP hydrolysis activity"/>
    <property type="evidence" value="ECO:0007669"/>
    <property type="project" value="InterPro"/>
</dbReference>
<name>A0A7H8QN23_TALRU</name>
<feature type="transmembrane region" description="Helical" evidence="19">
    <location>
        <begin position="452"/>
        <end position="471"/>
    </location>
</feature>
<feature type="domain" description="ABC transmembrane type-1" evidence="21">
    <location>
        <begin position="572"/>
        <end position="844"/>
    </location>
</feature>
<proteinExistence type="inferred from homology"/>
<evidence type="ECO:0000256" key="5">
    <source>
        <dbReference type="ARBA" id="ARBA00022448"/>
    </source>
</evidence>
<keyword evidence="12 19" id="KW-1133">Transmembrane helix</keyword>
<organism evidence="22 23">
    <name type="scientific">Talaromyces rugulosus</name>
    <name type="common">Penicillium rugulosum</name>
    <dbReference type="NCBI Taxonomy" id="121627"/>
    <lineage>
        <taxon>Eukaryota</taxon>
        <taxon>Fungi</taxon>
        <taxon>Dikarya</taxon>
        <taxon>Ascomycota</taxon>
        <taxon>Pezizomycotina</taxon>
        <taxon>Eurotiomycetes</taxon>
        <taxon>Eurotiomycetidae</taxon>
        <taxon>Eurotiales</taxon>
        <taxon>Trichocomaceae</taxon>
        <taxon>Talaromyces</taxon>
        <taxon>Talaromyces sect. Islandici</taxon>
    </lineage>
</organism>
<evidence type="ECO:0000256" key="15">
    <source>
        <dbReference type="ARBA" id="ARBA00023136"/>
    </source>
</evidence>
<dbReference type="CDD" id="cd03244">
    <property type="entry name" value="ABCC_MRP_domain2"/>
    <property type="match status" value="1"/>
</dbReference>
<feature type="compositionally biased region" description="Basic and acidic residues" evidence="18">
    <location>
        <begin position="1121"/>
        <end position="1130"/>
    </location>
</feature>
<dbReference type="InterPro" id="IPR050173">
    <property type="entry name" value="ABC_transporter_C-like"/>
</dbReference>
<dbReference type="InterPro" id="IPR003439">
    <property type="entry name" value="ABC_transporter-like_ATP-bd"/>
</dbReference>
<dbReference type="CDD" id="cd12148">
    <property type="entry name" value="fungal_TF_MHR"/>
    <property type="match status" value="1"/>
</dbReference>
<dbReference type="GO" id="GO:0008270">
    <property type="term" value="F:zinc ion binding"/>
    <property type="evidence" value="ECO:0007669"/>
    <property type="project" value="InterPro"/>
</dbReference>
<evidence type="ECO:0000256" key="13">
    <source>
        <dbReference type="ARBA" id="ARBA00023002"/>
    </source>
</evidence>
<evidence type="ECO:0000256" key="1">
    <source>
        <dbReference type="ARBA" id="ARBA00001947"/>
    </source>
</evidence>
<keyword evidence="9" id="KW-0547">Nucleotide-binding</keyword>
<dbReference type="Pfam" id="PF00664">
    <property type="entry name" value="ABC_membrane"/>
    <property type="match status" value="2"/>
</dbReference>
<evidence type="ECO:0000259" key="20">
    <source>
        <dbReference type="PROSITE" id="PS50893"/>
    </source>
</evidence>
<dbReference type="GO" id="GO:0018455">
    <property type="term" value="F:alcohol dehydrogenase [NAD(P)+] activity"/>
    <property type="evidence" value="ECO:0007669"/>
    <property type="project" value="UniProtKB-ARBA"/>
</dbReference>
<evidence type="ECO:0000256" key="2">
    <source>
        <dbReference type="ARBA" id="ARBA00004651"/>
    </source>
</evidence>
<dbReference type="GO" id="GO:0003677">
    <property type="term" value="F:DNA binding"/>
    <property type="evidence" value="ECO:0007669"/>
    <property type="project" value="InterPro"/>
</dbReference>
<evidence type="ECO:0000256" key="17">
    <source>
        <dbReference type="ARBA" id="ARBA00023242"/>
    </source>
</evidence>
<dbReference type="InterPro" id="IPR013149">
    <property type="entry name" value="ADH-like_C"/>
</dbReference>
<keyword evidence="15 19" id="KW-0472">Membrane</keyword>
<dbReference type="InterPro" id="IPR017871">
    <property type="entry name" value="ABC_transporter-like_CS"/>
</dbReference>
<dbReference type="Pfam" id="PF04082">
    <property type="entry name" value="Fungal_trans"/>
    <property type="match status" value="1"/>
</dbReference>
<dbReference type="Pfam" id="PF00107">
    <property type="entry name" value="ADH_zinc_N"/>
    <property type="match status" value="1"/>
</dbReference>
<keyword evidence="14" id="KW-0520">NAD</keyword>
<dbReference type="SUPFAM" id="SSF90123">
    <property type="entry name" value="ABC transporter transmembrane region"/>
    <property type="match status" value="2"/>
</dbReference>
<gene>
    <name evidence="22" type="ORF">TRUGW13939_02361</name>
</gene>
<feature type="domain" description="ABC transporter" evidence="20">
    <location>
        <begin position="1370"/>
        <end position="1602"/>
    </location>
</feature>
<keyword evidence="16" id="KW-0325">Glycoprotein</keyword>
<dbReference type="GO" id="GO:0005524">
    <property type="term" value="F:ATP binding"/>
    <property type="evidence" value="ECO:0007669"/>
    <property type="project" value="UniProtKB-KW"/>
</dbReference>
<feature type="transmembrane region" description="Helical" evidence="19">
    <location>
        <begin position="394"/>
        <end position="413"/>
    </location>
</feature>
<evidence type="ECO:0000256" key="11">
    <source>
        <dbReference type="ARBA" id="ARBA00022840"/>
    </source>
</evidence>
<evidence type="ECO:0000256" key="8">
    <source>
        <dbReference type="ARBA" id="ARBA00022723"/>
    </source>
</evidence>
<dbReference type="InterPro" id="IPR007219">
    <property type="entry name" value="XnlR_reg_dom"/>
</dbReference>
<dbReference type="SMART" id="SM00829">
    <property type="entry name" value="PKS_ER"/>
    <property type="match status" value="1"/>
</dbReference>
<sequence length="2052" mass="225560">MPDTMLAAVLERFNEPYVLKDIARPGPPEGHDLLIKVLAASYCHTDAVFASGTMAPDLPRIGCHEFAGEVVSLGPDVSSRLGLVEGTRVGVPGRAYRPCSSCLECANPDKDDPGYSVYCPHSGNLGLTRDGGFQQYCLVDSRQVAPIPQGMTAVETAPLMCAGLTIWAALHHEKLRSVRKIGILGAGGGLGHLGVQFAAHLGMEVLAIDANDQSLALLERLAERMGPVGRQVTVVDVRKQDAAAMLELIGETNSGNKARSELGLEAVILLPESQRAFDTGMELLRNHGTMVVVSFPEKKLEISARDLVFRDIAVVGSLFDFTLLFEESFFQIAPCAFLLLSLPLRASHLRRQNVKTLLRTGMRTVKQSAILILAATELALLIVWSITPLSRTKASIPAALLSFLTSLALFYLSNIEHVRSVRPSSIMNTYFFFSILFAIPQARTLWLRLDWTAVPSTFTAALIAKTIVFCLEARNKRRSLLSPYRLYAPEALASLYDRTVLWWLNPLFLKGYSSIISVNGLFRIDNSLSSEGVEQKFYPHWMNRSPSAKRPLFSAVGKSLQSAILTAAVPRLFLSMFKLLQPLLIGRVTSWLSQDCSDVNYGYGLIGATSLLYIGMALTNAMAKRQLDRFSTKLRGTFISVIHSKSLVLPAGQLNNGEVLTLISNDVNRVCDSLEQIFELLSTPLEVIVAIYLLEREIGIICIVPVAFSLVISLVSFLNLKRSVPLQKTWLSSIQQRITYTAAVLSCPKSFKMLGLTSKLRDRVQELRLIELEKYAHYRKFVTFRNVFAAIPNNMAPILTMVMFTLIHGGSALSPSITFTSLSLVSLLTIPIQEIIFAVPRFITAMSSIDRIEAFLLLDGGKLTLSTDLPPMRQSEADGIELAAAVAAPTDHTSLRLEGVTVRLGNENKTILDEISLTILPGTLNFIVGPVGSGKSTLLHTIIGDTPLAQGRRILTTEAIGFCSQEPWLPNETVKKIITGQSELDHQWFLAVVQACALTIDISTLSAGKETVVGNKGVSLSGGQKQRLALARALYSRKKLLVLDDILSGLDTKSAKHVVDHVLGPEGLCKKHGITVVMATHTIQYLHYADRIIALNEGGKVEEQSLFEALNSQNDYTHSPKLSEKQQQNEKEDETNVPMDQSEPIITQNIENDVHQELARRTGDSTVYRYYAMSLGWKFTSFIIFSAIAFAFCNKFPQLWLQWWSEAEISGHKRYPLGVWIGVYVFIGALAISFLFSQIWVMLVWSVPKSSAKLHQQLLDSVMNAPYSFFVRTDSGETLNRFANDMSLIELQLADAVMHTQNDVCLCIASAIFIAAGARQLSQLILDWTDLETSLGAVARCKNFEASTASEHLECETTDPPSEWPSAGQLTISNITASYAEGRSPVLKNISLSIAAGAKVGICGRSGSGKSSLLLTLFRMLELSSGQIEVDGVDLAILPRATIRTRITALPQDTLSVPGSVRVNLDPLEVCTPETLSEALIKVGLSDIIDERGGIDGNMSDLGLSQGEMQLFAVARALLRPSKLLIVDEMTSAVDAATEKRMLDIIRAEFKESTVVAVAHRLRTIADFDMIIVMDAVVYVTTRFNFRPLLHLTIVDWQRDQVSCETPTAQAIVSLTATLPEPITKKANLYRPVFESLSVNRRKISGISDFDRDGVHIEVQRIIRSTGEFVDDLTALYFRYFHNHLPIISRTRFQSSLVATGVPPSADLSVLLLTISLIAYGGSRSGDREPAAVGRQSLYLATKALLAQVQGSLQPSISLIQATLLLAIYEYANGRPEVALVTIAGCARMAYAARIHARRHNGNQLEVEEAGNTWWGIVMYERAFACDVDPFEQPMATTLPSGDARLPVERDILDRIDVLGPEDIPSIDFSNLTSTRIGGFGRAAQAACIVDQVIRGLSVPDVNSRLILLDSLDGSIQSFLTFFLSHNQKVAVHCTAVAMAVRALFLIHFHIFNLPQQSISANFKSLDEWQKGSLAALDTATTIVVDIANCHSSFMVPYWAEQASPNHIYMVCAALEHMHTRPYIEVSTWAGGVKDKLQVYLDQIRHKWVADS</sequence>
<dbReference type="GO" id="GO:0005886">
    <property type="term" value="C:plasma membrane"/>
    <property type="evidence" value="ECO:0007669"/>
    <property type="project" value="UniProtKB-SubCell"/>
</dbReference>
<dbReference type="InterPro" id="IPR044746">
    <property type="entry name" value="ABCC_6TM_D1"/>
</dbReference>
<feature type="transmembrane region" description="Helical" evidence="19">
    <location>
        <begin position="552"/>
        <end position="574"/>
    </location>
</feature>
<comment type="subcellular location">
    <subcellularLocation>
        <location evidence="2">Cell membrane</location>
        <topology evidence="2">Multi-pass membrane protein</topology>
    </subcellularLocation>
</comment>
<dbReference type="PANTHER" id="PTHR24223">
    <property type="entry name" value="ATP-BINDING CASSETTE SUB-FAMILY C"/>
    <property type="match status" value="1"/>
</dbReference>
<evidence type="ECO:0000256" key="12">
    <source>
        <dbReference type="ARBA" id="ARBA00022989"/>
    </source>
</evidence>
<dbReference type="GO" id="GO:0140359">
    <property type="term" value="F:ABC-type transporter activity"/>
    <property type="evidence" value="ECO:0007669"/>
    <property type="project" value="InterPro"/>
</dbReference>
<evidence type="ECO:0000256" key="18">
    <source>
        <dbReference type="SAM" id="MobiDB-lite"/>
    </source>
</evidence>
<evidence type="ECO:0000256" key="3">
    <source>
        <dbReference type="ARBA" id="ARBA00008072"/>
    </source>
</evidence>
<dbReference type="Pfam" id="PF08240">
    <property type="entry name" value="ADH_N"/>
    <property type="match status" value="1"/>
</dbReference>
<dbReference type="PROSITE" id="PS50893">
    <property type="entry name" value="ABC_TRANSPORTER_2"/>
    <property type="match status" value="2"/>
</dbReference>
<feature type="transmembrane region" description="Helical" evidence="19">
    <location>
        <begin position="677"/>
        <end position="694"/>
    </location>
</feature>
<evidence type="ECO:0000256" key="10">
    <source>
        <dbReference type="ARBA" id="ARBA00022833"/>
    </source>
</evidence>
<dbReference type="Pfam" id="PF00005">
    <property type="entry name" value="ABC_tran"/>
    <property type="match status" value="2"/>
</dbReference>
<dbReference type="InterPro" id="IPR003593">
    <property type="entry name" value="AAA+_ATPase"/>
</dbReference>
<feature type="transmembrane region" description="Helical" evidence="19">
    <location>
        <begin position="368"/>
        <end position="388"/>
    </location>
</feature>
<keyword evidence="5" id="KW-0813">Transport</keyword>
<keyword evidence="13" id="KW-0560">Oxidoreductase</keyword>
<keyword evidence="17" id="KW-0539">Nucleus</keyword>
<dbReference type="Gene3D" id="3.40.50.720">
    <property type="entry name" value="NAD(P)-binding Rossmann-like Domain"/>
    <property type="match status" value="1"/>
</dbReference>
<keyword evidence="7 19" id="KW-0812">Transmembrane</keyword>
<dbReference type="FunFam" id="3.40.50.720:FF:000039">
    <property type="entry name" value="Alcohol dehydrogenase AdhP"/>
    <property type="match status" value="1"/>
</dbReference>
<dbReference type="PROSITE" id="PS00211">
    <property type="entry name" value="ABC_TRANSPORTER_1"/>
    <property type="match status" value="2"/>
</dbReference>
<dbReference type="EMBL" id="CP055898">
    <property type="protein sequence ID" value="QKX55269.1"/>
    <property type="molecule type" value="Genomic_DNA"/>
</dbReference>
<evidence type="ECO:0000313" key="23">
    <source>
        <dbReference type="Proteomes" id="UP000509510"/>
    </source>
</evidence>
<keyword evidence="6" id="KW-1003">Cell membrane</keyword>
<comment type="similarity">
    <text evidence="3">Belongs to the zinc-containing alcohol dehydrogenase family.</text>
</comment>
<evidence type="ECO:0000256" key="19">
    <source>
        <dbReference type="SAM" id="Phobius"/>
    </source>
</evidence>
<feature type="transmembrane region" description="Helical" evidence="19">
    <location>
        <begin position="700"/>
        <end position="720"/>
    </location>
</feature>
<dbReference type="SUPFAM" id="SSF50129">
    <property type="entry name" value="GroES-like"/>
    <property type="match status" value="1"/>
</dbReference>
<feature type="transmembrane region" description="Helical" evidence="19">
    <location>
        <begin position="1217"/>
        <end position="1245"/>
    </location>
</feature>
<feature type="region of interest" description="Disordered" evidence="18">
    <location>
        <begin position="1115"/>
        <end position="1138"/>
    </location>
</feature>
<reference evidence="23" key="1">
    <citation type="submission" date="2020-06" db="EMBL/GenBank/DDBJ databases">
        <title>A chromosome-scale genome assembly of Talaromyces rugulosus W13939.</title>
        <authorList>
            <person name="Wang B."/>
            <person name="Guo L."/>
            <person name="Ye K."/>
            <person name="Wang L."/>
        </authorList>
    </citation>
    <scope>NUCLEOTIDE SEQUENCE [LARGE SCALE GENOMIC DNA]</scope>
    <source>
        <strain evidence="23">W13939</strain>
    </source>
</reference>
<dbReference type="GO" id="GO:0006351">
    <property type="term" value="P:DNA-templated transcription"/>
    <property type="evidence" value="ECO:0007669"/>
    <property type="project" value="InterPro"/>
</dbReference>
<feature type="transmembrane region" description="Helical" evidence="19">
    <location>
        <begin position="601"/>
        <end position="623"/>
    </location>
</feature>
<dbReference type="Proteomes" id="UP000509510">
    <property type="component" value="Chromosome I"/>
</dbReference>
<dbReference type="FunFam" id="3.40.50.300:FF:002145">
    <property type="entry name" value="ABC transporter (MsbA subfamily)"/>
    <property type="match status" value="1"/>
</dbReference>
<dbReference type="Gene3D" id="3.40.50.300">
    <property type="entry name" value="P-loop containing nucleotide triphosphate hydrolases"/>
    <property type="match status" value="2"/>
</dbReference>
<dbReference type="InterPro" id="IPR036640">
    <property type="entry name" value="ABC1_TM_sf"/>
</dbReference>
<evidence type="ECO:0000256" key="16">
    <source>
        <dbReference type="ARBA" id="ARBA00023180"/>
    </source>
</evidence>
<dbReference type="KEGG" id="trg:TRUGW13939_02361"/>
<feature type="transmembrane region" description="Helical" evidence="19">
    <location>
        <begin position="819"/>
        <end position="839"/>
    </location>
</feature>
<feature type="transmembrane region" description="Helical" evidence="19">
    <location>
        <begin position="329"/>
        <end position="347"/>
    </location>
</feature>
<dbReference type="InterPro" id="IPR036291">
    <property type="entry name" value="NAD(P)-bd_dom_sf"/>
</dbReference>
<protein>
    <submittedName>
        <fullName evidence="22">Uncharacterized protein</fullName>
    </submittedName>
</protein>
<dbReference type="InterPro" id="IPR020843">
    <property type="entry name" value="ER"/>
</dbReference>
<dbReference type="Gene3D" id="1.20.1560.10">
    <property type="entry name" value="ABC transporter type 1, transmembrane domain"/>
    <property type="match status" value="2"/>
</dbReference>
<dbReference type="SUPFAM" id="SSF52540">
    <property type="entry name" value="P-loop containing nucleoside triphosphate hydrolases"/>
    <property type="match status" value="2"/>
</dbReference>
<keyword evidence="11" id="KW-0067">ATP-binding</keyword>
<feature type="domain" description="ABC transmembrane type-1" evidence="21">
    <location>
        <begin position="1182"/>
        <end position="1315"/>
    </location>
</feature>
<evidence type="ECO:0000256" key="14">
    <source>
        <dbReference type="ARBA" id="ARBA00023027"/>
    </source>
</evidence>
<keyword evidence="23" id="KW-1185">Reference proteome</keyword>
<dbReference type="PROSITE" id="PS50929">
    <property type="entry name" value="ABC_TM1F"/>
    <property type="match status" value="2"/>
</dbReference>
<evidence type="ECO:0000256" key="9">
    <source>
        <dbReference type="ARBA" id="ARBA00022741"/>
    </source>
</evidence>
<dbReference type="SUPFAM" id="SSF51735">
    <property type="entry name" value="NAD(P)-binding Rossmann-fold domains"/>
    <property type="match status" value="1"/>
</dbReference>
<accession>A0A7H8QN23</accession>
<evidence type="ECO:0000256" key="7">
    <source>
        <dbReference type="ARBA" id="ARBA00022692"/>
    </source>
</evidence>
<dbReference type="GeneID" id="55989870"/>
<comment type="cofactor">
    <cofactor evidence="1">
        <name>Zn(2+)</name>
        <dbReference type="ChEBI" id="CHEBI:29105"/>
    </cofactor>
</comment>
<keyword evidence="10" id="KW-0862">Zinc</keyword>
<dbReference type="InterPro" id="IPR027417">
    <property type="entry name" value="P-loop_NTPase"/>
</dbReference>
<dbReference type="PANTHER" id="PTHR24223:SF269">
    <property type="entry name" value="ABC MULTIDRUG TRANSPORTER (EUROFUNG)-RELATED"/>
    <property type="match status" value="1"/>
</dbReference>
<feature type="domain" description="ABC transporter" evidence="20">
    <location>
        <begin position="895"/>
        <end position="1122"/>
    </location>
</feature>
<dbReference type="CDD" id="cd18579">
    <property type="entry name" value="ABC_6TM_ABCC_D1"/>
    <property type="match status" value="1"/>
</dbReference>
<evidence type="ECO:0000256" key="6">
    <source>
        <dbReference type="ARBA" id="ARBA00022475"/>
    </source>
</evidence>
<evidence type="ECO:0000259" key="21">
    <source>
        <dbReference type="PROSITE" id="PS50929"/>
    </source>
</evidence>
<dbReference type="OrthoDB" id="6500128at2759"/>
<dbReference type="InterPro" id="IPR013154">
    <property type="entry name" value="ADH-like_N"/>
</dbReference>
<dbReference type="InterPro" id="IPR011527">
    <property type="entry name" value="ABC1_TM_dom"/>
</dbReference>
<comment type="similarity">
    <text evidence="4">Belongs to the ABC transporter superfamily. ABCC family. Conjugate transporter (TC 3.A.1.208) subfamily.</text>
</comment>
<evidence type="ECO:0000256" key="4">
    <source>
        <dbReference type="ARBA" id="ARBA00009726"/>
    </source>
</evidence>
<feature type="transmembrane region" description="Helical" evidence="19">
    <location>
        <begin position="1179"/>
        <end position="1197"/>
    </location>
</feature>